<evidence type="ECO:0000256" key="4">
    <source>
        <dbReference type="ARBA" id="ARBA00023136"/>
    </source>
</evidence>
<dbReference type="GO" id="GO:0016020">
    <property type="term" value="C:membrane"/>
    <property type="evidence" value="ECO:0007669"/>
    <property type="project" value="UniProtKB-SubCell"/>
</dbReference>
<dbReference type="AlphaFoldDB" id="A0A2V3J324"/>
<keyword evidence="2 5" id="KW-0812">Transmembrane</keyword>
<dbReference type="EMBL" id="NBIV01000013">
    <property type="protein sequence ID" value="PXF48512.1"/>
    <property type="molecule type" value="Genomic_DNA"/>
</dbReference>
<proteinExistence type="inferred from homology"/>
<evidence type="ECO:0000256" key="6">
    <source>
        <dbReference type="SAM" id="MobiDB-lite"/>
    </source>
</evidence>
<evidence type="ECO:0000256" key="3">
    <source>
        <dbReference type="ARBA" id="ARBA00022989"/>
    </source>
</evidence>
<protein>
    <recommendedName>
        <fullName evidence="5">PRA1 family protein</fullName>
    </recommendedName>
</protein>
<dbReference type="OrthoDB" id="10568806at2759"/>
<name>A0A2V3J324_9FLOR</name>
<feature type="transmembrane region" description="Helical" evidence="5">
    <location>
        <begin position="185"/>
        <end position="215"/>
    </location>
</feature>
<comment type="subcellular location">
    <subcellularLocation>
        <location evidence="1 5">Membrane</location>
        <topology evidence="1 5">Multi-pass membrane protein</topology>
    </subcellularLocation>
</comment>
<dbReference type="PANTHER" id="PTHR19317">
    <property type="entry name" value="PRENYLATED RAB ACCEPTOR 1-RELATED"/>
    <property type="match status" value="1"/>
</dbReference>
<evidence type="ECO:0000313" key="8">
    <source>
        <dbReference type="Proteomes" id="UP000247409"/>
    </source>
</evidence>
<keyword evidence="8" id="KW-1185">Reference proteome</keyword>
<evidence type="ECO:0000256" key="5">
    <source>
        <dbReference type="RuleBase" id="RU363107"/>
    </source>
</evidence>
<accession>A0A2V3J324</accession>
<evidence type="ECO:0000256" key="2">
    <source>
        <dbReference type="ARBA" id="ARBA00022692"/>
    </source>
</evidence>
<evidence type="ECO:0000313" key="7">
    <source>
        <dbReference type="EMBL" id="PXF48512.1"/>
    </source>
</evidence>
<feature type="transmembrane region" description="Helical" evidence="5">
    <location>
        <begin position="125"/>
        <end position="143"/>
    </location>
</feature>
<comment type="similarity">
    <text evidence="5">Belongs to the PRA1 family.</text>
</comment>
<evidence type="ECO:0000256" key="1">
    <source>
        <dbReference type="ARBA" id="ARBA00004141"/>
    </source>
</evidence>
<keyword evidence="3 5" id="KW-1133">Transmembrane helix</keyword>
<gene>
    <name evidence="7" type="ORF">BWQ96_01681</name>
</gene>
<keyword evidence="4 5" id="KW-0472">Membrane</keyword>
<feature type="region of interest" description="Disordered" evidence="6">
    <location>
        <begin position="1"/>
        <end position="36"/>
    </location>
</feature>
<dbReference type="Proteomes" id="UP000247409">
    <property type="component" value="Unassembled WGS sequence"/>
</dbReference>
<dbReference type="Pfam" id="PF03208">
    <property type="entry name" value="PRA1"/>
    <property type="match status" value="1"/>
</dbReference>
<reference evidence="7 8" key="1">
    <citation type="journal article" date="2018" name="Mol. Biol. Evol.">
        <title>Analysis of the draft genome of the red seaweed Gracilariopsis chorda provides insights into genome size evolution in Rhodophyta.</title>
        <authorList>
            <person name="Lee J."/>
            <person name="Yang E.C."/>
            <person name="Graf L."/>
            <person name="Yang J.H."/>
            <person name="Qiu H."/>
            <person name="Zel Zion U."/>
            <person name="Chan C.X."/>
            <person name="Stephens T.G."/>
            <person name="Weber A.P.M."/>
            <person name="Boo G.H."/>
            <person name="Boo S.M."/>
            <person name="Kim K.M."/>
            <person name="Shin Y."/>
            <person name="Jung M."/>
            <person name="Lee S.J."/>
            <person name="Yim H.S."/>
            <person name="Lee J.H."/>
            <person name="Bhattacharya D."/>
            <person name="Yoon H.S."/>
        </authorList>
    </citation>
    <scope>NUCLEOTIDE SEQUENCE [LARGE SCALE GENOMIC DNA]</scope>
    <source>
        <strain evidence="7 8">SKKU-2015</strain>
        <tissue evidence="7">Whole body</tissue>
    </source>
</reference>
<dbReference type="GO" id="GO:0005794">
    <property type="term" value="C:Golgi apparatus"/>
    <property type="evidence" value="ECO:0007669"/>
    <property type="project" value="TreeGrafter"/>
</dbReference>
<feature type="transmembrane region" description="Helical" evidence="5">
    <location>
        <begin position="149"/>
        <end position="165"/>
    </location>
</feature>
<sequence>MAAVTAGYRNLDDATARPADPPNASHPLPQHNASAASRVQAVARGAQNAAADATQSVKDFLSAPMPQLSLYTDPFNPSASLSARDRLQLVCDNCRPWREFAELSAINAPPAAEVKRRVAHNLETFFYNYVVVAFAVLLIAGVLHPLSALALAVLLFAIFMLYIMFPEDYRVTDTFHISKPIKHVFITLLALLVLTVGHVLNFLFLVVCIALPIVLLHSLFREHDPNAAVESLHV</sequence>
<comment type="caution">
    <text evidence="7">The sequence shown here is derived from an EMBL/GenBank/DDBJ whole genome shotgun (WGS) entry which is preliminary data.</text>
</comment>
<dbReference type="InterPro" id="IPR004895">
    <property type="entry name" value="Prenylated_rab_accept_PRA1"/>
</dbReference>
<dbReference type="PANTHER" id="PTHR19317:SF0">
    <property type="entry name" value="PRENYLATED RAB ACCEPTOR PROTEIN 1"/>
    <property type="match status" value="1"/>
</dbReference>
<organism evidence="7 8">
    <name type="scientific">Gracilariopsis chorda</name>
    <dbReference type="NCBI Taxonomy" id="448386"/>
    <lineage>
        <taxon>Eukaryota</taxon>
        <taxon>Rhodophyta</taxon>
        <taxon>Florideophyceae</taxon>
        <taxon>Rhodymeniophycidae</taxon>
        <taxon>Gracilariales</taxon>
        <taxon>Gracilariaceae</taxon>
        <taxon>Gracilariopsis</taxon>
    </lineage>
</organism>